<keyword evidence="6" id="KW-0503">Monooxygenase</keyword>
<evidence type="ECO:0000256" key="1">
    <source>
        <dbReference type="ARBA" id="ARBA00001971"/>
    </source>
</evidence>
<name>A0ABQ0GNN1_9PEZI</name>
<keyword evidence="9" id="KW-1185">Reference proteome</keyword>
<dbReference type="SUPFAM" id="SSF48264">
    <property type="entry name" value="Cytochrome P450"/>
    <property type="match status" value="1"/>
</dbReference>
<dbReference type="RefSeq" id="XP_070921071.1">
    <property type="nucleotide sequence ID" value="XM_071064970.1"/>
</dbReference>
<dbReference type="PANTHER" id="PTHR46206:SF4">
    <property type="entry name" value="P450, PUTATIVE (EUROFUNG)-RELATED"/>
    <property type="match status" value="1"/>
</dbReference>
<evidence type="ECO:0000256" key="6">
    <source>
        <dbReference type="ARBA" id="ARBA00023033"/>
    </source>
</evidence>
<proteinExistence type="inferred from homology"/>
<reference evidence="8 9" key="1">
    <citation type="submission" date="2024-09" db="EMBL/GenBank/DDBJ databases">
        <title>Itraconazole resistance in Madurella fahalii resulting from another homologue of gene encoding cytochrome P450 14-alpha sterol demethylase (CYP51).</title>
        <authorList>
            <person name="Yoshioka I."/>
            <person name="Fahal A.H."/>
            <person name="Kaneko S."/>
            <person name="Yaguchi T."/>
        </authorList>
    </citation>
    <scope>NUCLEOTIDE SEQUENCE [LARGE SCALE GENOMIC DNA]</scope>
    <source>
        <strain evidence="8 9">IFM 68171</strain>
    </source>
</reference>
<comment type="caution">
    <text evidence="8">The sequence shown here is derived from an EMBL/GenBank/DDBJ whole genome shotgun (WGS) entry which is preliminary data.</text>
</comment>
<dbReference type="GeneID" id="98180293"/>
<evidence type="ECO:0000256" key="5">
    <source>
        <dbReference type="ARBA" id="ARBA00023004"/>
    </source>
</evidence>
<evidence type="ECO:0000256" key="3">
    <source>
        <dbReference type="ARBA" id="ARBA00022723"/>
    </source>
</evidence>
<dbReference type="EMBL" id="BAAFSV010000005">
    <property type="protein sequence ID" value="GAB1319341.1"/>
    <property type="molecule type" value="Genomic_DNA"/>
</dbReference>
<dbReference type="PANTHER" id="PTHR46206">
    <property type="entry name" value="CYTOCHROME P450"/>
    <property type="match status" value="1"/>
</dbReference>
<evidence type="ECO:0000313" key="9">
    <source>
        <dbReference type="Proteomes" id="UP001628179"/>
    </source>
</evidence>
<gene>
    <name evidence="8" type="ORF">MFIFM68171_09551</name>
</gene>
<keyword evidence="7" id="KW-0732">Signal</keyword>
<dbReference type="Proteomes" id="UP001628179">
    <property type="component" value="Unassembled WGS sequence"/>
</dbReference>
<feature type="chain" id="PRO_5047280875" evidence="7">
    <location>
        <begin position="17"/>
        <end position="495"/>
    </location>
</feature>
<dbReference type="InterPro" id="IPR036396">
    <property type="entry name" value="Cyt_P450_sf"/>
</dbReference>
<sequence length="495" mass="55427">MLLEILILVGAAWAVAITVDNLSRPKAGLPRVGAKPGPFSLRTWWARWQWLKHGHQDVIRTYEQTKDANYVIQTLMGDTVVLAPKFLKELNMLPESKLSSTAALVDSIMGQYNGVDILLRDHLTNDICRGPFTRSLPIFLPRMAEELCTVMAEQLGHSTAEGPVVCVAYDLLLSFIHRITSLVFVGKAYCYNPIWTSAVTELPINVEITKFVLLPFPAFLRRFVAPLIPQRNRNFRHRGAVRGLLFPPSEKIAVKEEPSVMKLLIESGKDTDPDSITSRLLILTGAALHTSSMAITHAIFDLCSMPEYIEPLRSEAQTALARDNGEWKFSTIKKLRRLDSFLKESQRVNQSTFLGFDRKVMAPIELSDGKTVLHRGATIAVPGGPMARDPAFYDNPQHFDGLRFYRPDEDGIGSTNAQHDYVGIEPGNISWGNGRFTCPGRWYAAAMIKLILANLLLEYDVSFPPGQTERPPNAKYDTEVHPDFGQKIVLKKRST</sequence>
<dbReference type="InterPro" id="IPR001128">
    <property type="entry name" value="Cyt_P450"/>
</dbReference>
<keyword evidence="3" id="KW-0479">Metal-binding</keyword>
<evidence type="ECO:0000256" key="4">
    <source>
        <dbReference type="ARBA" id="ARBA00023002"/>
    </source>
</evidence>
<keyword evidence="5" id="KW-0408">Iron</keyword>
<dbReference type="Pfam" id="PF00067">
    <property type="entry name" value="p450"/>
    <property type="match status" value="1"/>
</dbReference>
<organism evidence="8 9">
    <name type="scientific">Madurella fahalii</name>
    <dbReference type="NCBI Taxonomy" id="1157608"/>
    <lineage>
        <taxon>Eukaryota</taxon>
        <taxon>Fungi</taxon>
        <taxon>Dikarya</taxon>
        <taxon>Ascomycota</taxon>
        <taxon>Pezizomycotina</taxon>
        <taxon>Sordariomycetes</taxon>
        <taxon>Sordariomycetidae</taxon>
        <taxon>Sordariales</taxon>
        <taxon>Sordariales incertae sedis</taxon>
        <taxon>Madurella</taxon>
    </lineage>
</organism>
<feature type="signal peptide" evidence="7">
    <location>
        <begin position="1"/>
        <end position="16"/>
    </location>
</feature>
<comment type="similarity">
    <text evidence="2">Belongs to the cytochrome P450 family.</text>
</comment>
<dbReference type="InterPro" id="IPR002403">
    <property type="entry name" value="Cyt_P450_E_grp-IV"/>
</dbReference>
<dbReference type="PRINTS" id="PR00465">
    <property type="entry name" value="EP450IV"/>
</dbReference>
<evidence type="ECO:0000256" key="2">
    <source>
        <dbReference type="ARBA" id="ARBA00010617"/>
    </source>
</evidence>
<dbReference type="CDD" id="cd11041">
    <property type="entry name" value="CYP503A1-like"/>
    <property type="match status" value="1"/>
</dbReference>
<evidence type="ECO:0000256" key="7">
    <source>
        <dbReference type="SAM" id="SignalP"/>
    </source>
</evidence>
<dbReference type="Gene3D" id="1.10.630.10">
    <property type="entry name" value="Cytochrome P450"/>
    <property type="match status" value="1"/>
</dbReference>
<keyword evidence="4" id="KW-0560">Oxidoreductase</keyword>
<evidence type="ECO:0000313" key="8">
    <source>
        <dbReference type="EMBL" id="GAB1319341.1"/>
    </source>
</evidence>
<comment type="cofactor">
    <cofactor evidence="1">
        <name>heme</name>
        <dbReference type="ChEBI" id="CHEBI:30413"/>
    </cofactor>
</comment>
<accession>A0ABQ0GNN1</accession>
<protein>
    <submittedName>
        <fullName evidence="8">Ent-kaurene oxidase</fullName>
    </submittedName>
</protein>